<comment type="caution">
    <text evidence="1">The sequence shown here is derived from an EMBL/GenBank/DDBJ whole genome shotgun (WGS) entry which is preliminary data.</text>
</comment>
<proteinExistence type="predicted"/>
<reference evidence="1" key="1">
    <citation type="submission" date="2018-05" db="EMBL/GenBank/DDBJ databases">
        <title>Draft genome of Mucuna pruriens seed.</title>
        <authorList>
            <person name="Nnadi N.E."/>
            <person name="Vos R."/>
            <person name="Hasami M.H."/>
            <person name="Devisetty U.K."/>
            <person name="Aguiy J.C."/>
        </authorList>
    </citation>
    <scope>NUCLEOTIDE SEQUENCE [LARGE SCALE GENOMIC DNA]</scope>
    <source>
        <strain evidence="1">JCA_2017</strain>
    </source>
</reference>
<gene>
    <name evidence="1" type="ORF">CR513_24969</name>
</gene>
<sequence length="80" mass="9075">MNQNPTTVPQPVFCSKTPSGISFFLVNHELKNWSLLEFLFKFLCVSGISPIINVTRVPQNMSNIPSLSKFVNTNLETRNF</sequence>
<name>A0A371GQM2_MUCPR</name>
<accession>A0A371GQM2</accession>
<keyword evidence="2" id="KW-1185">Reference proteome</keyword>
<dbReference type="Proteomes" id="UP000257109">
    <property type="component" value="Unassembled WGS sequence"/>
</dbReference>
<protein>
    <submittedName>
        <fullName evidence="1">Uncharacterized protein</fullName>
    </submittedName>
</protein>
<dbReference type="AlphaFoldDB" id="A0A371GQM2"/>
<organism evidence="1 2">
    <name type="scientific">Mucuna pruriens</name>
    <name type="common">Velvet bean</name>
    <name type="synonym">Dolichos pruriens</name>
    <dbReference type="NCBI Taxonomy" id="157652"/>
    <lineage>
        <taxon>Eukaryota</taxon>
        <taxon>Viridiplantae</taxon>
        <taxon>Streptophyta</taxon>
        <taxon>Embryophyta</taxon>
        <taxon>Tracheophyta</taxon>
        <taxon>Spermatophyta</taxon>
        <taxon>Magnoliopsida</taxon>
        <taxon>eudicotyledons</taxon>
        <taxon>Gunneridae</taxon>
        <taxon>Pentapetalae</taxon>
        <taxon>rosids</taxon>
        <taxon>fabids</taxon>
        <taxon>Fabales</taxon>
        <taxon>Fabaceae</taxon>
        <taxon>Papilionoideae</taxon>
        <taxon>50 kb inversion clade</taxon>
        <taxon>NPAAA clade</taxon>
        <taxon>indigoferoid/millettioid clade</taxon>
        <taxon>Phaseoleae</taxon>
        <taxon>Mucuna</taxon>
    </lineage>
</organism>
<dbReference type="EMBL" id="QJKJ01004760">
    <property type="protein sequence ID" value="RDX92848.1"/>
    <property type="molecule type" value="Genomic_DNA"/>
</dbReference>
<feature type="non-terminal residue" evidence="1">
    <location>
        <position position="1"/>
    </location>
</feature>
<evidence type="ECO:0000313" key="1">
    <source>
        <dbReference type="EMBL" id="RDX92848.1"/>
    </source>
</evidence>
<evidence type="ECO:0000313" key="2">
    <source>
        <dbReference type="Proteomes" id="UP000257109"/>
    </source>
</evidence>